<reference evidence="2 3" key="2">
    <citation type="submission" date="2014-10" db="EMBL/GenBank/DDBJ databases">
        <title>Paracoccus sanguinis sp. nov., isolated from clinical specimens of New York State patients.</title>
        <authorList>
            <person name="Mingle L.A."/>
            <person name="Cole J.A."/>
            <person name="Lapierre P."/>
            <person name="Musser K.A."/>
        </authorList>
    </citation>
    <scope>NUCLEOTIDE SEQUENCE [LARGE SCALE GENOMIC DNA]</scope>
    <source>
        <strain evidence="2 3">5503</strain>
    </source>
</reference>
<proteinExistence type="predicted"/>
<comment type="caution">
    <text evidence="2">The sequence shown here is derived from an EMBL/GenBank/DDBJ whole genome shotgun (WGS) entry which is preliminary data.</text>
</comment>
<sequence length="70" mass="7879">MGMQVIGWMFMPKPEKPKPPSLEDYEEPTADSARPIPVVFGTVEVSGLNILWWGDKSIRRRDVKPPGGKK</sequence>
<reference evidence="2 3" key="1">
    <citation type="submission" date="2014-09" db="EMBL/GenBank/DDBJ databases">
        <authorList>
            <person name="McGinnis J.M."/>
            <person name="Wolfgang W.J."/>
        </authorList>
    </citation>
    <scope>NUCLEOTIDE SEQUENCE [LARGE SCALE GENOMIC DNA]</scope>
    <source>
        <strain evidence="2 3">5503</strain>
    </source>
</reference>
<evidence type="ECO:0000256" key="1">
    <source>
        <dbReference type="SAM" id="MobiDB-lite"/>
    </source>
</evidence>
<protein>
    <submittedName>
        <fullName evidence="2">Uncharacterized protein</fullName>
    </submittedName>
</protein>
<feature type="region of interest" description="Disordered" evidence="1">
    <location>
        <begin position="1"/>
        <end position="30"/>
    </location>
</feature>
<organism evidence="2 3">
    <name type="scientific">Paracoccus sanguinis</name>
    <dbReference type="NCBI Taxonomy" id="1545044"/>
    <lineage>
        <taxon>Bacteria</taxon>
        <taxon>Pseudomonadati</taxon>
        <taxon>Pseudomonadota</taxon>
        <taxon>Alphaproteobacteria</taxon>
        <taxon>Rhodobacterales</taxon>
        <taxon>Paracoccaceae</taxon>
        <taxon>Paracoccus</taxon>
    </lineage>
</organism>
<name>A0A099GLY5_9RHOB</name>
<accession>A0A099GLY5</accession>
<evidence type="ECO:0000313" key="2">
    <source>
        <dbReference type="EMBL" id="KGJ23756.1"/>
    </source>
</evidence>
<dbReference type="AlphaFoldDB" id="A0A099GLY5"/>
<evidence type="ECO:0000313" key="3">
    <source>
        <dbReference type="Proteomes" id="UP000029858"/>
    </source>
</evidence>
<dbReference type="EMBL" id="JRKQ01000001">
    <property type="protein sequence ID" value="KGJ23756.1"/>
    <property type="molecule type" value="Genomic_DNA"/>
</dbReference>
<gene>
    <name evidence="2" type="ORF">IX56_00320</name>
</gene>
<dbReference type="Proteomes" id="UP000029858">
    <property type="component" value="Unassembled WGS sequence"/>
</dbReference>